<organism evidence="2">
    <name type="scientific">Rhipicephalus zambeziensis</name>
    <dbReference type="NCBI Taxonomy" id="60191"/>
    <lineage>
        <taxon>Eukaryota</taxon>
        <taxon>Metazoa</taxon>
        <taxon>Ecdysozoa</taxon>
        <taxon>Arthropoda</taxon>
        <taxon>Chelicerata</taxon>
        <taxon>Arachnida</taxon>
        <taxon>Acari</taxon>
        <taxon>Parasitiformes</taxon>
        <taxon>Ixodida</taxon>
        <taxon>Ixodoidea</taxon>
        <taxon>Ixodidae</taxon>
        <taxon>Rhipicephalinae</taxon>
        <taxon>Rhipicephalus</taxon>
        <taxon>Rhipicephalus</taxon>
    </lineage>
</organism>
<proteinExistence type="predicted"/>
<name>A0A224YD41_9ACAR</name>
<feature type="region of interest" description="Disordered" evidence="1">
    <location>
        <begin position="60"/>
        <end position="81"/>
    </location>
</feature>
<evidence type="ECO:0000313" key="2">
    <source>
        <dbReference type="EMBL" id="MAA15617.1"/>
    </source>
</evidence>
<dbReference type="AlphaFoldDB" id="A0A224YD41"/>
<evidence type="ECO:0000256" key="1">
    <source>
        <dbReference type="SAM" id="MobiDB-lite"/>
    </source>
</evidence>
<dbReference type="EMBL" id="GFPF01004471">
    <property type="protein sequence ID" value="MAA15617.1"/>
    <property type="molecule type" value="Transcribed_RNA"/>
</dbReference>
<protein>
    <submittedName>
        <fullName evidence="2">Mucin</fullName>
    </submittedName>
</protein>
<feature type="region of interest" description="Disordered" evidence="1">
    <location>
        <begin position="1"/>
        <end position="22"/>
    </location>
</feature>
<reference evidence="2" key="1">
    <citation type="journal article" date="2017" name="Parasit. Vectors">
        <title>Sialotranscriptomics of Rhipicephalus zambeziensis reveals intricate expression profiles of secretory proteins and suggests tight temporal transcriptional regulation during blood-feeding.</title>
        <authorList>
            <person name="de Castro M.H."/>
            <person name="de Klerk D."/>
            <person name="Pienaar R."/>
            <person name="Rees D.J.G."/>
            <person name="Mans B.J."/>
        </authorList>
    </citation>
    <scope>NUCLEOTIDE SEQUENCE</scope>
    <source>
        <tissue evidence="2">Salivary glands</tissue>
    </source>
</reference>
<accession>A0A224YD41</accession>
<sequence length="147" mass="15968">MYRGSKLNSIHSASSDSGSKSPQKVTMFQYWSRKFCLLALCAILCATLAAAENDLYQGPDQGQGPVQSHGFSDKDCSYHQNQNGTEEEHVYEKCAFVCDTDEAFAVSDDKKCWMPSTTTAEESPTSVAGSEGRVQGICKNGECVSSK</sequence>